<dbReference type="SMART" id="SM00054">
    <property type="entry name" value="EFh"/>
    <property type="match status" value="3"/>
</dbReference>
<dbReference type="PANTHER" id="PTHR23055:SF178">
    <property type="entry name" value="NEUROCALCIN HOMOLOG"/>
    <property type="match status" value="1"/>
</dbReference>
<accession>A0A9P6RJP5</accession>
<dbReference type="AlphaFoldDB" id="A0A9P6RJP5"/>
<feature type="domain" description="EF-hand" evidence="8">
    <location>
        <begin position="144"/>
        <end position="179"/>
    </location>
</feature>
<evidence type="ECO:0000256" key="4">
    <source>
        <dbReference type="ARBA" id="ARBA00022737"/>
    </source>
</evidence>
<dbReference type="PRINTS" id="PR00450">
    <property type="entry name" value="RECOVERIN"/>
</dbReference>
<dbReference type="Pfam" id="PF13499">
    <property type="entry name" value="EF-hand_7"/>
    <property type="match status" value="1"/>
</dbReference>
<dbReference type="EMBL" id="JAAAIN010000115">
    <property type="protein sequence ID" value="KAG0320085.1"/>
    <property type="molecule type" value="Genomic_DNA"/>
</dbReference>
<dbReference type="InterPro" id="IPR002048">
    <property type="entry name" value="EF_hand_dom"/>
</dbReference>
<keyword evidence="6" id="KW-0449">Lipoprotein</keyword>
<dbReference type="Pfam" id="PF00036">
    <property type="entry name" value="EF-hand_1"/>
    <property type="match status" value="1"/>
</dbReference>
<keyword evidence="10" id="KW-1185">Reference proteome</keyword>
<keyword evidence="4" id="KW-0677">Repeat</keyword>
<dbReference type="PROSITE" id="PS00018">
    <property type="entry name" value="EF_HAND_1"/>
    <property type="match status" value="2"/>
</dbReference>
<keyword evidence="5" id="KW-0106">Calcium</keyword>
<evidence type="ECO:0000256" key="5">
    <source>
        <dbReference type="ARBA" id="ARBA00022837"/>
    </source>
</evidence>
<dbReference type="SUPFAM" id="SSF47473">
    <property type="entry name" value="EF-hand"/>
    <property type="match status" value="1"/>
</dbReference>
<dbReference type="PANTHER" id="PTHR23055">
    <property type="entry name" value="CALCIUM BINDING PROTEINS"/>
    <property type="match status" value="1"/>
</dbReference>
<dbReference type="GO" id="GO:0005509">
    <property type="term" value="F:calcium ion binding"/>
    <property type="evidence" value="ECO:0007669"/>
    <property type="project" value="InterPro"/>
</dbReference>
<feature type="domain" description="EF-hand" evidence="8">
    <location>
        <begin position="60"/>
        <end position="95"/>
    </location>
</feature>
<dbReference type="GO" id="GO:0005829">
    <property type="term" value="C:cytosol"/>
    <property type="evidence" value="ECO:0007669"/>
    <property type="project" value="TreeGrafter"/>
</dbReference>
<keyword evidence="2" id="KW-0519">Myristate</keyword>
<comment type="similarity">
    <text evidence="1">Belongs to the recoverin family.</text>
</comment>
<dbReference type="Proteomes" id="UP000823405">
    <property type="component" value="Unassembled WGS sequence"/>
</dbReference>
<evidence type="ECO:0000313" key="9">
    <source>
        <dbReference type="EMBL" id="KAG0320085.1"/>
    </source>
</evidence>
<proteinExistence type="inferred from homology"/>
<feature type="domain" description="EF-hand" evidence="8">
    <location>
        <begin position="96"/>
        <end position="131"/>
    </location>
</feature>
<comment type="caution">
    <text evidence="9">The sequence shown here is derived from an EMBL/GenBank/DDBJ whole genome shotgun (WGS) entry which is preliminary data.</text>
</comment>
<evidence type="ECO:0000256" key="6">
    <source>
        <dbReference type="ARBA" id="ARBA00023288"/>
    </source>
</evidence>
<gene>
    <name evidence="9" type="primary">NCS1_1</name>
    <name evidence="9" type="ORF">BGZ97_000778</name>
</gene>
<organism evidence="9 10">
    <name type="scientific">Linnemannia gamsii</name>
    <dbReference type="NCBI Taxonomy" id="64522"/>
    <lineage>
        <taxon>Eukaryota</taxon>
        <taxon>Fungi</taxon>
        <taxon>Fungi incertae sedis</taxon>
        <taxon>Mucoromycota</taxon>
        <taxon>Mortierellomycotina</taxon>
        <taxon>Mortierellomycetes</taxon>
        <taxon>Mortierellales</taxon>
        <taxon>Mortierellaceae</taxon>
        <taxon>Linnemannia</taxon>
    </lineage>
</organism>
<dbReference type="InterPro" id="IPR018247">
    <property type="entry name" value="EF_Hand_1_Ca_BS"/>
</dbReference>
<evidence type="ECO:0000256" key="2">
    <source>
        <dbReference type="ARBA" id="ARBA00022707"/>
    </source>
</evidence>
<dbReference type="Gene3D" id="1.10.238.10">
    <property type="entry name" value="EF-hand"/>
    <property type="match status" value="1"/>
</dbReference>
<dbReference type="GO" id="GO:0016020">
    <property type="term" value="C:membrane"/>
    <property type="evidence" value="ECO:0007669"/>
    <property type="project" value="TreeGrafter"/>
</dbReference>
<protein>
    <recommendedName>
        <fullName evidence="7">Calcium-binding protein NCS-1</fullName>
    </recommendedName>
</protein>
<evidence type="ECO:0000256" key="1">
    <source>
        <dbReference type="ARBA" id="ARBA00006049"/>
    </source>
</evidence>
<evidence type="ECO:0000259" key="8">
    <source>
        <dbReference type="PROSITE" id="PS50222"/>
    </source>
</evidence>
<name>A0A9P6RJP5_9FUNG</name>
<reference evidence="9" key="1">
    <citation type="journal article" date="2020" name="Fungal Divers.">
        <title>Resolving the Mortierellaceae phylogeny through synthesis of multi-gene phylogenetics and phylogenomics.</title>
        <authorList>
            <person name="Vandepol N."/>
            <person name="Liber J."/>
            <person name="Desiro A."/>
            <person name="Na H."/>
            <person name="Kennedy M."/>
            <person name="Barry K."/>
            <person name="Grigoriev I.V."/>
            <person name="Miller A.N."/>
            <person name="O'Donnell K."/>
            <person name="Stajich J.E."/>
            <person name="Bonito G."/>
        </authorList>
    </citation>
    <scope>NUCLEOTIDE SEQUENCE</scope>
    <source>
        <strain evidence="9">NVP60</strain>
    </source>
</reference>
<dbReference type="OrthoDB" id="191686at2759"/>
<dbReference type="CDD" id="cd00051">
    <property type="entry name" value="EFh"/>
    <property type="match status" value="2"/>
</dbReference>
<sequence length="190" mass="22265">MGRSQSKLTTEELEDLQQCTRFNKKELQQWYKGFIKDCPSGQLDKPEFQQIYKQFFPFGDPSAFADYVFNVFDTNKNGKIEFKEFIVALSVTSRGDLEDKLRWAFQLYDIDNDKTITYEEMLNIVDAIYKMVGTMIKLPPDEDTPEKRVKKIFSLMDKKKDDRLTFDEFKEGSMKDPAIVQALKLYDGLV</sequence>
<evidence type="ECO:0000313" key="10">
    <source>
        <dbReference type="Proteomes" id="UP000823405"/>
    </source>
</evidence>
<dbReference type="InterPro" id="IPR028846">
    <property type="entry name" value="Recoverin"/>
</dbReference>
<evidence type="ECO:0000256" key="3">
    <source>
        <dbReference type="ARBA" id="ARBA00022723"/>
    </source>
</evidence>
<dbReference type="FunFam" id="1.10.238.10:FF:000009">
    <property type="entry name" value="Visinin-like protein 1"/>
    <property type="match status" value="1"/>
</dbReference>
<dbReference type="PROSITE" id="PS50222">
    <property type="entry name" value="EF_HAND_2"/>
    <property type="match status" value="3"/>
</dbReference>
<keyword evidence="3" id="KW-0479">Metal-binding</keyword>
<dbReference type="InterPro" id="IPR011992">
    <property type="entry name" value="EF-hand-dom_pair"/>
</dbReference>
<evidence type="ECO:0000256" key="7">
    <source>
        <dbReference type="ARBA" id="ARBA00071944"/>
    </source>
</evidence>